<dbReference type="Proteomes" id="UP000001812">
    <property type="component" value="Chromosome I"/>
</dbReference>
<proteinExistence type="predicted"/>
<name>A0A0E1W9J1_BURPE</name>
<reference evidence="1" key="1">
    <citation type="submission" date="2009-05" db="EMBL/GenBank/DDBJ databases">
        <authorList>
            <person name="Harkins D.M."/>
            <person name="DeShazer D."/>
            <person name="Woods D.E."/>
            <person name="Brinkac L.M."/>
            <person name="Brown K.A."/>
            <person name="Hung G.C."/>
            <person name="Tuanyok A."/>
            <person name="Zhang B."/>
            <person name="Nierman W.C."/>
        </authorList>
    </citation>
    <scope>NUCLEOTIDE SEQUENCE [LARGE SCALE GENOMIC DNA]</scope>
    <source>
        <strain evidence="1">1710a</strain>
    </source>
</reference>
<evidence type="ECO:0000313" key="1">
    <source>
        <dbReference type="EMBL" id="EET09898.1"/>
    </source>
</evidence>
<dbReference type="AlphaFoldDB" id="A0A0E1W9J1"/>
<dbReference type="GeneID" id="93060657"/>
<accession>A0A0E1W9J1</accession>
<dbReference type="EMBL" id="CM000832">
    <property type="protein sequence ID" value="EET09898.1"/>
    <property type="molecule type" value="Genomic_DNA"/>
</dbReference>
<organism evidence="1">
    <name type="scientific">Burkholderia pseudomallei 1710a</name>
    <dbReference type="NCBI Taxonomy" id="320371"/>
    <lineage>
        <taxon>Bacteria</taxon>
        <taxon>Pseudomonadati</taxon>
        <taxon>Pseudomonadota</taxon>
        <taxon>Betaproteobacteria</taxon>
        <taxon>Burkholderiales</taxon>
        <taxon>Burkholderiaceae</taxon>
        <taxon>Burkholderia</taxon>
        <taxon>pseudomallei group</taxon>
    </lineage>
</organism>
<gene>
    <name evidence="1" type="ORF">BURPS1710A_2945</name>
</gene>
<sequence length="63" mass="7094">MNLAMAGSPLSSDDCANHAVYPNLGRRALPRIGHRRAHRHLTAANRYPHTPRIEVAKRLLEQD</sequence>
<protein>
    <submittedName>
        <fullName evidence="1">Uncharacterized protein</fullName>
    </submittedName>
</protein>
<dbReference type="HOGENOM" id="CLU_2951383_0_0_4"/>
<dbReference type="RefSeq" id="WP_004192212.1">
    <property type="nucleotide sequence ID" value="NZ_CM000832.1"/>
</dbReference>